<feature type="transmembrane region" description="Helical" evidence="8">
    <location>
        <begin position="134"/>
        <end position="156"/>
    </location>
</feature>
<dbReference type="Proteomes" id="UP000051386">
    <property type="component" value="Unassembled WGS sequence"/>
</dbReference>
<dbReference type="GO" id="GO:0005886">
    <property type="term" value="C:plasma membrane"/>
    <property type="evidence" value="ECO:0007669"/>
    <property type="project" value="UniProtKB-SubCell"/>
</dbReference>
<feature type="transmembrane region" description="Helical" evidence="8">
    <location>
        <begin position="195"/>
        <end position="214"/>
    </location>
</feature>
<keyword evidence="10" id="KW-1185">Reference proteome</keyword>
<evidence type="ECO:0000256" key="7">
    <source>
        <dbReference type="ARBA" id="ARBA00023136"/>
    </source>
</evidence>
<evidence type="ECO:0000313" key="9">
    <source>
        <dbReference type="EMBL" id="KRG74765.1"/>
    </source>
</evidence>
<dbReference type="AlphaFoldDB" id="A0A0R0CYF9"/>
<evidence type="ECO:0000256" key="1">
    <source>
        <dbReference type="ARBA" id="ARBA00004651"/>
    </source>
</evidence>
<evidence type="ECO:0000256" key="4">
    <source>
        <dbReference type="ARBA" id="ARBA00022475"/>
    </source>
</evidence>
<reference evidence="9 10" key="1">
    <citation type="submission" date="2015-05" db="EMBL/GenBank/DDBJ databases">
        <title>Genome sequencing and analysis of members of genus Stenotrophomonas.</title>
        <authorList>
            <person name="Patil P.P."/>
            <person name="Midha S."/>
            <person name="Patil P.B."/>
        </authorList>
    </citation>
    <scope>NUCLEOTIDE SEQUENCE [LARGE SCALE GENOMIC DNA]</scope>
    <source>
        <strain evidence="9 10">DSM 21508</strain>
    </source>
</reference>
<dbReference type="InterPro" id="IPR002781">
    <property type="entry name" value="TM_pro_TauE-like"/>
</dbReference>
<protein>
    <recommendedName>
        <fullName evidence="8">Probable membrane transporter protein</fullName>
    </recommendedName>
</protein>
<evidence type="ECO:0000256" key="5">
    <source>
        <dbReference type="ARBA" id="ARBA00022692"/>
    </source>
</evidence>
<dbReference type="PATRIC" id="fig|517011.3.peg.946"/>
<keyword evidence="6 8" id="KW-1133">Transmembrane helix</keyword>
<keyword evidence="5 8" id="KW-0812">Transmembrane</keyword>
<keyword evidence="3" id="KW-0813">Transport</keyword>
<feature type="transmembrane region" description="Helical" evidence="8">
    <location>
        <begin position="103"/>
        <end position="122"/>
    </location>
</feature>
<keyword evidence="7 8" id="KW-0472">Membrane</keyword>
<sequence>MNDSLYFYFLLVVVFVLAGVVKGVTGMGLPTVAMGLLGSALSPVAAASMLFVPTLVTNAWQILAGPSIGRIVRRLWPMMLGVVVATVAGAALLVRVQARWSGLALGVALIVYAVYSAFAPAFRVPARKERWLSPLVGAVSGVVTGATGVFVMPAVPYLQSLGLDRDELVQALGLAFTVSTISLTTGLLVHGAFGVQQLGLSALAIVPALAGMWLGQKIRGRISARAFRLCFLGFLLLLGIELVVRPWIG</sequence>
<accession>A0A0R0CYF9</accession>
<dbReference type="Pfam" id="PF01925">
    <property type="entry name" value="TauE"/>
    <property type="match status" value="1"/>
</dbReference>
<comment type="similarity">
    <text evidence="2 8">Belongs to the 4-toluene sulfonate uptake permease (TSUP) (TC 2.A.102) family.</text>
</comment>
<gene>
    <name evidence="9" type="ORF">ABB28_06630</name>
</gene>
<feature type="transmembrane region" description="Helical" evidence="8">
    <location>
        <begin position="226"/>
        <end position="248"/>
    </location>
</feature>
<evidence type="ECO:0000256" key="6">
    <source>
        <dbReference type="ARBA" id="ARBA00022989"/>
    </source>
</evidence>
<feature type="transmembrane region" description="Helical" evidence="8">
    <location>
        <begin position="76"/>
        <end position="96"/>
    </location>
</feature>
<keyword evidence="4 8" id="KW-1003">Cell membrane</keyword>
<dbReference type="EMBL" id="LDJK01000020">
    <property type="protein sequence ID" value="KRG74765.1"/>
    <property type="molecule type" value="Genomic_DNA"/>
</dbReference>
<organism evidence="9 10">
    <name type="scientific">Stenotrophomonas chelatiphaga</name>
    <dbReference type="NCBI Taxonomy" id="517011"/>
    <lineage>
        <taxon>Bacteria</taxon>
        <taxon>Pseudomonadati</taxon>
        <taxon>Pseudomonadota</taxon>
        <taxon>Gammaproteobacteria</taxon>
        <taxon>Lysobacterales</taxon>
        <taxon>Lysobacteraceae</taxon>
        <taxon>Stenotrophomonas</taxon>
    </lineage>
</organism>
<comment type="caution">
    <text evidence="9">The sequence shown here is derived from an EMBL/GenBank/DDBJ whole genome shotgun (WGS) entry which is preliminary data.</text>
</comment>
<evidence type="ECO:0000256" key="2">
    <source>
        <dbReference type="ARBA" id="ARBA00009142"/>
    </source>
</evidence>
<comment type="subcellular location">
    <subcellularLocation>
        <location evidence="1 8">Cell membrane</location>
        <topology evidence="1 8">Multi-pass membrane protein</topology>
    </subcellularLocation>
</comment>
<evidence type="ECO:0000256" key="3">
    <source>
        <dbReference type="ARBA" id="ARBA00022448"/>
    </source>
</evidence>
<dbReference type="RefSeq" id="WP_057507882.1">
    <property type="nucleotide sequence ID" value="NZ_JANUEG010000004.1"/>
</dbReference>
<evidence type="ECO:0000313" key="10">
    <source>
        <dbReference type="Proteomes" id="UP000051386"/>
    </source>
</evidence>
<dbReference type="PANTHER" id="PTHR30269:SF32">
    <property type="entry name" value="MEMBRANE TRANSPORTER PROTEIN-RELATED"/>
    <property type="match status" value="1"/>
</dbReference>
<dbReference type="InterPro" id="IPR052017">
    <property type="entry name" value="TSUP"/>
</dbReference>
<feature type="transmembrane region" description="Helical" evidence="8">
    <location>
        <begin position="6"/>
        <end position="24"/>
    </location>
</feature>
<feature type="transmembrane region" description="Helical" evidence="8">
    <location>
        <begin position="36"/>
        <end position="56"/>
    </location>
</feature>
<name>A0A0R0CYF9_9GAMM</name>
<proteinExistence type="inferred from homology"/>
<evidence type="ECO:0000256" key="8">
    <source>
        <dbReference type="RuleBase" id="RU363041"/>
    </source>
</evidence>
<dbReference type="PANTHER" id="PTHR30269">
    <property type="entry name" value="TRANSMEMBRANE PROTEIN YFCA"/>
    <property type="match status" value="1"/>
</dbReference>